<dbReference type="InParanoid" id="A0A1D2VD41"/>
<gene>
    <name evidence="2" type="ORF">ASCRUDRAFT_109540</name>
</gene>
<evidence type="ECO:0000256" key="1">
    <source>
        <dbReference type="SAM" id="Phobius"/>
    </source>
</evidence>
<proteinExistence type="predicted"/>
<organism evidence="2 3">
    <name type="scientific">Ascoidea rubescens DSM 1968</name>
    <dbReference type="NCBI Taxonomy" id="1344418"/>
    <lineage>
        <taxon>Eukaryota</taxon>
        <taxon>Fungi</taxon>
        <taxon>Dikarya</taxon>
        <taxon>Ascomycota</taxon>
        <taxon>Saccharomycotina</taxon>
        <taxon>Saccharomycetes</taxon>
        <taxon>Ascoideaceae</taxon>
        <taxon>Ascoidea</taxon>
    </lineage>
</organism>
<keyword evidence="1" id="KW-1133">Transmembrane helix</keyword>
<feature type="transmembrane region" description="Helical" evidence="1">
    <location>
        <begin position="65"/>
        <end position="83"/>
    </location>
</feature>
<dbReference type="RefSeq" id="XP_020045858.1">
    <property type="nucleotide sequence ID" value="XM_020188723.1"/>
</dbReference>
<reference evidence="3" key="1">
    <citation type="submission" date="2016-05" db="EMBL/GenBank/DDBJ databases">
        <title>Comparative genomics of biotechnologically important yeasts.</title>
        <authorList>
            <consortium name="DOE Joint Genome Institute"/>
            <person name="Riley R."/>
            <person name="Haridas S."/>
            <person name="Wolfe K.H."/>
            <person name="Lopes M.R."/>
            <person name="Hittinger C.T."/>
            <person name="Goker M."/>
            <person name="Salamov A."/>
            <person name="Wisecaver J."/>
            <person name="Long T.M."/>
            <person name="Aerts A.L."/>
            <person name="Barry K."/>
            <person name="Choi C."/>
            <person name="Clum A."/>
            <person name="Coughlan A.Y."/>
            <person name="Deshpande S."/>
            <person name="Douglass A.P."/>
            <person name="Hanson S.J."/>
            <person name="Klenk H.-P."/>
            <person name="Labutti K."/>
            <person name="Lapidus A."/>
            <person name="Lindquist E."/>
            <person name="Lipzen A."/>
            <person name="Meier-Kolthoff J.P."/>
            <person name="Ohm R.A."/>
            <person name="Otillar R.P."/>
            <person name="Pangilinan J."/>
            <person name="Peng Y."/>
            <person name="Rokas A."/>
            <person name="Rosa C.A."/>
            <person name="Scheuner C."/>
            <person name="Sibirny A.A."/>
            <person name="Slot J.C."/>
            <person name="Stielow J.B."/>
            <person name="Sun H."/>
            <person name="Kurtzman C.P."/>
            <person name="Blackwell M."/>
            <person name="Grigoriev I.V."/>
            <person name="Jeffries T.W."/>
        </authorList>
    </citation>
    <scope>NUCLEOTIDE SEQUENCE [LARGE SCALE GENOMIC DNA]</scope>
    <source>
        <strain evidence="3">DSM 1968</strain>
    </source>
</reference>
<dbReference type="EMBL" id="KV454485">
    <property type="protein sequence ID" value="ODV59551.1"/>
    <property type="molecule type" value="Genomic_DNA"/>
</dbReference>
<accession>A0A1D2VD41</accession>
<dbReference type="AlphaFoldDB" id="A0A1D2VD41"/>
<sequence length="111" mass="12725">MALGQGLPSCPKTLPSYRMKFCKNWALKDNPLAQFFCIAYFQSGCTFQTLRNTTLDFSARDSHKIFSFFLINSLINCAVPCFARQLFNQLLVSLVLLSNIWFCFYIVGNML</sequence>
<evidence type="ECO:0000313" key="3">
    <source>
        <dbReference type="Proteomes" id="UP000095038"/>
    </source>
</evidence>
<name>A0A1D2VD41_9ASCO</name>
<keyword evidence="1" id="KW-0812">Transmembrane</keyword>
<keyword evidence="1" id="KW-0472">Membrane</keyword>
<dbReference type="Proteomes" id="UP000095038">
    <property type="component" value="Unassembled WGS sequence"/>
</dbReference>
<evidence type="ECO:0000313" key="2">
    <source>
        <dbReference type="EMBL" id="ODV59551.1"/>
    </source>
</evidence>
<protein>
    <submittedName>
        <fullName evidence="2">Uncharacterized protein</fullName>
    </submittedName>
</protein>
<keyword evidence="3" id="KW-1185">Reference proteome</keyword>
<dbReference type="GeneID" id="30962359"/>
<feature type="transmembrane region" description="Helical" evidence="1">
    <location>
        <begin position="90"/>
        <end position="108"/>
    </location>
</feature>